<dbReference type="AlphaFoldDB" id="A0A7W6DRC5"/>
<evidence type="ECO:0000256" key="3">
    <source>
        <dbReference type="ARBA" id="ARBA00022801"/>
    </source>
</evidence>
<dbReference type="EC" id="3.1.2.6" evidence="6"/>
<reference evidence="6 7" key="1">
    <citation type="submission" date="2020-08" db="EMBL/GenBank/DDBJ databases">
        <title>Genomic Encyclopedia of Type Strains, Phase IV (KMG-IV): sequencing the most valuable type-strain genomes for metagenomic binning, comparative biology and taxonomic classification.</title>
        <authorList>
            <person name="Goeker M."/>
        </authorList>
    </citation>
    <scope>NUCLEOTIDE SEQUENCE [LARGE SCALE GENOMIC DNA]</scope>
    <source>
        <strain evidence="6 7">DSM 102235</strain>
    </source>
</reference>
<dbReference type="InterPro" id="IPR051453">
    <property type="entry name" value="MBL_Glyoxalase_II"/>
</dbReference>
<protein>
    <submittedName>
        <fullName evidence="6">Hydroxyacylglutathione hydrolase</fullName>
        <ecNumber evidence="6">3.1.2.6</ecNumber>
    </submittedName>
</protein>
<keyword evidence="4" id="KW-0862">Zinc</keyword>
<dbReference type="InterPro" id="IPR036866">
    <property type="entry name" value="RibonucZ/Hydroxyglut_hydro"/>
</dbReference>
<dbReference type="PANTHER" id="PTHR46233">
    <property type="entry name" value="HYDROXYACYLGLUTATHIONE HYDROLASE GLOC"/>
    <property type="match status" value="1"/>
</dbReference>
<dbReference type="EMBL" id="JACIEJ010000010">
    <property type="protein sequence ID" value="MBB3987384.1"/>
    <property type="molecule type" value="Genomic_DNA"/>
</dbReference>
<dbReference type="PANTHER" id="PTHR46233:SF3">
    <property type="entry name" value="HYDROXYACYLGLUTATHIONE HYDROLASE GLOC"/>
    <property type="match status" value="1"/>
</dbReference>
<evidence type="ECO:0000256" key="4">
    <source>
        <dbReference type="ARBA" id="ARBA00022833"/>
    </source>
</evidence>
<dbReference type="Proteomes" id="UP000541426">
    <property type="component" value="Unassembled WGS sequence"/>
</dbReference>
<dbReference type="SUPFAM" id="SSF56281">
    <property type="entry name" value="Metallo-hydrolase/oxidoreductase"/>
    <property type="match status" value="1"/>
</dbReference>
<comment type="cofactor">
    <cofactor evidence="1">
        <name>Zn(2+)</name>
        <dbReference type="ChEBI" id="CHEBI:29105"/>
    </cofactor>
</comment>
<dbReference type="SMART" id="SM00849">
    <property type="entry name" value="Lactamase_B"/>
    <property type="match status" value="1"/>
</dbReference>
<keyword evidence="2" id="KW-0479">Metal-binding</keyword>
<dbReference type="GO" id="GO:0046872">
    <property type="term" value="F:metal ion binding"/>
    <property type="evidence" value="ECO:0007669"/>
    <property type="project" value="UniProtKB-KW"/>
</dbReference>
<proteinExistence type="predicted"/>
<evidence type="ECO:0000256" key="1">
    <source>
        <dbReference type="ARBA" id="ARBA00001947"/>
    </source>
</evidence>
<name>A0A7W6DRC5_9RHOB</name>
<evidence type="ECO:0000256" key="2">
    <source>
        <dbReference type="ARBA" id="ARBA00022723"/>
    </source>
</evidence>
<evidence type="ECO:0000313" key="6">
    <source>
        <dbReference type="EMBL" id="MBB3987384.1"/>
    </source>
</evidence>
<dbReference type="InterPro" id="IPR001279">
    <property type="entry name" value="Metallo-B-lactamas"/>
</dbReference>
<organism evidence="6 7">
    <name type="scientific">Sagittula marina</name>
    <dbReference type="NCBI Taxonomy" id="943940"/>
    <lineage>
        <taxon>Bacteria</taxon>
        <taxon>Pseudomonadati</taxon>
        <taxon>Pseudomonadota</taxon>
        <taxon>Alphaproteobacteria</taxon>
        <taxon>Rhodobacterales</taxon>
        <taxon>Roseobacteraceae</taxon>
        <taxon>Sagittula</taxon>
    </lineage>
</organism>
<comment type="caution">
    <text evidence="6">The sequence shown here is derived from an EMBL/GenBank/DDBJ whole genome shotgun (WGS) entry which is preliminary data.</text>
</comment>
<sequence length="260" mass="28244">MPNSRTHDMDGAETGVVQLTAGRACFPNLIYIAYDRASGDAVVIDPGWASETIVDAAKERGLTLRAILVTHGHRDHTEAVETLSAQADLPVWGTRPCLDTLDLPAHRERVLTTDQRLRVGALAITALLTPGHTACSVSYIVGDCLFPGDTLFIEGCGLVATPNGDAGDLFRSCARLKRSVPDAARVFPGHEYARPVGMRFDAVKATNFYLRLETEENFTAFCNRPRRGLKPPMVGTVPDMVARIHDHSVPTQDHSMKQAG</sequence>
<evidence type="ECO:0000259" key="5">
    <source>
        <dbReference type="SMART" id="SM00849"/>
    </source>
</evidence>
<keyword evidence="3 6" id="KW-0378">Hydrolase</keyword>
<accession>A0A7W6DRC5</accession>
<evidence type="ECO:0000313" key="7">
    <source>
        <dbReference type="Proteomes" id="UP000541426"/>
    </source>
</evidence>
<dbReference type="GO" id="GO:0004416">
    <property type="term" value="F:hydroxyacylglutathione hydrolase activity"/>
    <property type="evidence" value="ECO:0007669"/>
    <property type="project" value="UniProtKB-EC"/>
</dbReference>
<feature type="domain" description="Metallo-beta-lactamase" evidence="5">
    <location>
        <begin position="27"/>
        <end position="190"/>
    </location>
</feature>
<gene>
    <name evidence="6" type="ORF">GGQ68_003731</name>
</gene>
<dbReference type="Gene3D" id="3.60.15.10">
    <property type="entry name" value="Ribonuclease Z/Hydroxyacylglutathione hydrolase-like"/>
    <property type="match status" value="1"/>
</dbReference>
<dbReference type="Pfam" id="PF00753">
    <property type="entry name" value="Lactamase_B"/>
    <property type="match status" value="1"/>
</dbReference>
<keyword evidence="7" id="KW-1185">Reference proteome</keyword>
<dbReference type="RefSeq" id="WP_183968470.1">
    <property type="nucleotide sequence ID" value="NZ_BAABBZ010000011.1"/>
</dbReference>